<comment type="pathway">
    <text evidence="2">Secondary metabolite biosynthesis.</text>
</comment>
<feature type="transmembrane region" description="Helical" evidence="9">
    <location>
        <begin position="32"/>
        <end position="49"/>
    </location>
</feature>
<keyword evidence="6 8" id="KW-0408">Iron</keyword>
<evidence type="ECO:0000256" key="3">
    <source>
        <dbReference type="ARBA" id="ARBA00010617"/>
    </source>
</evidence>
<dbReference type="PANTHER" id="PTHR24305:SF187">
    <property type="entry name" value="P450, PUTATIVE (EUROFUNG)-RELATED"/>
    <property type="match status" value="1"/>
</dbReference>
<evidence type="ECO:0000256" key="8">
    <source>
        <dbReference type="PIRSR" id="PIRSR602401-1"/>
    </source>
</evidence>
<sequence length="558" mass="62257">MASTLVQALTVDILSAITVHLWFKAKEPAPSPLLAAVVVTIPIPSFMLFRSANVSILQAVGLAYGTFLVALLSSIIIYRISPFHPLAKYPGPLVYKITKLWTVWKASSGKLHYCYQQLHQEYGPIVRVGPNELSIIEEDLIPSIIGTHGMPKGPIWDGRKLTPPRKIASDFNLIGNRNQARHAQLRKTWNKAFASSAMGDYEEILVRRATQLVEHLDALCKFKSDGIGRTDIAQWVDYFAFDFMGDLAFGGGFELMRDGDKEDMWNTMENALILPGLAQHIPWSAKLLRSLPFLGSPSRTFGAFVVRQAQRRAAEEPKQKDLFYHLLDAVELTDSESSPLPFILSNAVLAVIAGSDTTSSVLSNGIYYLISHPDYYTRLQKEVDYALGPVRELAPIDLGKLSNLELLNAVINEVLRLQPALPTSLQRAPAVGSGGKHLGPNMFIPEGTAVTVPPYVLHRDPRYFSPNPDSFWPERWTKDDTSIILNRRAFIPFSQGPANCVGKTLALLELRLVLALLVQRFDMTFDDGYDPAAWEQDLKDIFVLSKGKLPIKFTNRRF</sequence>
<comment type="similarity">
    <text evidence="3">Belongs to the cytochrome P450 family.</text>
</comment>
<keyword evidence="9" id="KW-0472">Membrane</keyword>
<dbReference type="Gene3D" id="1.10.630.10">
    <property type="entry name" value="Cytochrome P450"/>
    <property type="match status" value="1"/>
</dbReference>
<name>A0A5C3LV69_9AGAR</name>
<comment type="cofactor">
    <cofactor evidence="1 8">
        <name>heme</name>
        <dbReference type="ChEBI" id="CHEBI:30413"/>
    </cofactor>
</comment>
<evidence type="ECO:0000256" key="2">
    <source>
        <dbReference type="ARBA" id="ARBA00005179"/>
    </source>
</evidence>
<dbReference type="OrthoDB" id="6692864at2759"/>
<dbReference type="STRING" id="68775.A0A5C3LV69"/>
<proteinExistence type="inferred from homology"/>
<evidence type="ECO:0000313" key="10">
    <source>
        <dbReference type="EMBL" id="TFK36467.1"/>
    </source>
</evidence>
<dbReference type="GO" id="GO:0016705">
    <property type="term" value="F:oxidoreductase activity, acting on paired donors, with incorporation or reduction of molecular oxygen"/>
    <property type="evidence" value="ECO:0007669"/>
    <property type="project" value="InterPro"/>
</dbReference>
<dbReference type="Proteomes" id="UP000308652">
    <property type="component" value="Unassembled WGS sequence"/>
</dbReference>
<dbReference type="Pfam" id="PF00067">
    <property type="entry name" value="p450"/>
    <property type="match status" value="1"/>
</dbReference>
<keyword evidence="5" id="KW-0560">Oxidoreductase</keyword>
<feature type="transmembrane region" description="Helical" evidence="9">
    <location>
        <begin position="56"/>
        <end position="78"/>
    </location>
</feature>
<organism evidence="10 11">
    <name type="scientific">Crucibulum laeve</name>
    <dbReference type="NCBI Taxonomy" id="68775"/>
    <lineage>
        <taxon>Eukaryota</taxon>
        <taxon>Fungi</taxon>
        <taxon>Dikarya</taxon>
        <taxon>Basidiomycota</taxon>
        <taxon>Agaricomycotina</taxon>
        <taxon>Agaricomycetes</taxon>
        <taxon>Agaricomycetidae</taxon>
        <taxon>Agaricales</taxon>
        <taxon>Agaricineae</taxon>
        <taxon>Nidulariaceae</taxon>
        <taxon>Crucibulum</taxon>
    </lineage>
</organism>
<keyword evidence="9" id="KW-1133">Transmembrane helix</keyword>
<dbReference type="CDD" id="cd11061">
    <property type="entry name" value="CYP67-like"/>
    <property type="match status" value="1"/>
</dbReference>
<evidence type="ECO:0000256" key="5">
    <source>
        <dbReference type="ARBA" id="ARBA00023002"/>
    </source>
</evidence>
<keyword evidence="8" id="KW-0349">Heme</keyword>
<keyword evidence="4 8" id="KW-0479">Metal-binding</keyword>
<gene>
    <name evidence="10" type="ORF">BDQ12DRAFT_686934</name>
</gene>
<dbReference type="EMBL" id="ML213614">
    <property type="protein sequence ID" value="TFK36467.1"/>
    <property type="molecule type" value="Genomic_DNA"/>
</dbReference>
<dbReference type="GO" id="GO:0005506">
    <property type="term" value="F:iron ion binding"/>
    <property type="evidence" value="ECO:0007669"/>
    <property type="project" value="InterPro"/>
</dbReference>
<reference evidence="10 11" key="1">
    <citation type="journal article" date="2019" name="Nat. Ecol. Evol.">
        <title>Megaphylogeny resolves global patterns of mushroom evolution.</title>
        <authorList>
            <person name="Varga T."/>
            <person name="Krizsan K."/>
            <person name="Foldi C."/>
            <person name="Dima B."/>
            <person name="Sanchez-Garcia M."/>
            <person name="Sanchez-Ramirez S."/>
            <person name="Szollosi G.J."/>
            <person name="Szarkandi J.G."/>
            <person name="Papp V."/>
            <person name="Albert L."/>
            <person name="Andreopoulos W."/>
            <person name="Angelini C."/>
            <person name="Antonin V."/>
            <person name="Barry K.W."/>
            <person name="Bougher N.L."/>
            <person name="Buchanan P."/>
            <person name="Buyck B."/>
            <person name="Bense V."/>
            <person name="Catcheside P."/>
            <person name="Chovatia M."/>
            <person name="Cooper J."/>
            <person name="Damon W."/>
            <person name="Desjardin D."/>
            <person name="Finy P."/>
            <person name="Geml J."/>
            <person name="Haridas S."/>
            <person name="Hughes K."/>
            <person name="Justo A."/>
            <person name="Karasinski D."/>
            <person name="Kautmanova I."/>
            <person name="Kiss B."/>
            <person name="Kocsube S."/>
            <person name="Kotiranta H."/>
            <person name="LaButti K.M."/>
            <person name="Lechner B.E."/>
            <person name="Liimatainen K."/>
            <person name="Lipzen A."/>
            <person name="Lukacs Z."/>
            <person name="Mihaltcheva S."/>
            <person name="Morgado L.N."/>
            <person name="Niskanen T."/>
            <person name="Noordeloos M.E."/>
            <person name="Ohm R.A."/>
            <person name="Ortiz-Santana B."/>
            <person name="Ovrebo C."/>
            <person name="Racz N."/>
            <person name="Riley R."/>
            <person name="Savchenko A."/>
            <person name="Shiryaev A."/>
            <person name="Soop K."/>
            <person name="Spirin V."/>
            <person name="Szebenyi C."/>
            <person name="Tomsovsky M."/>
            <person name="Tulloss R.E."/>
            <person name="Uehling J."/>
            <person name="Grigoriev I.V."/>
            <person name="Vagvolgyi C."/>
            <person name="Papp T."/>
            <person name="Martin F.M."/>
            <person name="Miettinen O."/>
            <person name="Hibbett D.S."/>
            <person name="Nagy L.G."/>
        </authorList>
    </citation>
    <scope>NUCLEOTIDE SEQUENCE [LARGE SCALE GENOMIC DNA]</scope>
    <source>
        <strain evidence="10 11">CBS 166.37</strain>
    </source>
</reference>
<dbReference type="GO" id="GO:0020037">
    <property type="term" value="F:heme binding"/>
    <property type="evidence" value="ECO:0007669"/>
    <property type="project" value="InterPro"/>
</dbReference>
<keyword evidence="7" id="KW-0503">Monooxygenase</keyword>
<evidence type="ECO:0000256" key="1">
    <source>
        <dbReference type="ARBA" id="ARBA00001971"/>
    </source>
</evidence>
<evidence type="ECO:0000313" key="11">
    <source>
        <dbReference type="Proteomes" id="UP000308652"/>
    </source>
</evidence>
<dbReference type="InterPro" id="IPR050121">
    <property type="entry name" value="Cytochrome_P450_monoxygenase"/>
</dbReference>
<keyword evidence="9" id="KW-0812">Transmembrane</keyword>
<dbReference type="PRINTS" id="PR00463">
    <property type="entry name" value="EP450I"/>
</dbReference>
<accession>A0A5C3LV69</accession>
<dbReference type="InterPro" id="IPR002401">
    <property type="entry name" value="Cyt_P450_E_grp-I"/>
</dbReference>
<protein>
    <submittedName>
        <fullName evidence="10">Cytochrome P450</fullName>
    </submittedName>
</protein>
<evidence type="ECO:0000256" key="6">
    <source>
        <dbReference type="ARBA" id="ARBA00023004"/>
    </source>
</evidence>
<dbReference type="InterPro" id="IPR036396">
    <property type="entry name" value="Cyt_P450_sf"/>
</dbReference>
<dbReference type="SUPFAM" id="SSF48264">
    <property type="entry name" value="Cytochrome P450"/>
    <property type="match status" value="1"/>
</dbReference>
<dbReference type="PANTHER" id="PTHR24305">
    <property type="entry name" value="CYTOCHROME P450"/>
    <property type="match status" value="1"/>
</dbReference>
<dbReference type="GO" id="GO:0004497">
    <property type="term" value="F:monooxygenase activity"/>
    <property type="evidence" value="ECO:0007669"/>
    <property type="project" value="UniProtKB-KW"/>
</dbReference>
<dbReference type="PRINTS" id="PR00385">
    <property type="entry name" value="P450"/>
</dbReference>
<evidence type="ECO:0000256" key="7">
    <source>
        <dbReference type="ARBA" id="ARBA00023033"/>
    </source>
</evidence>
<evidence type="ECO:0000256" key="4">
    <source>
        <dbReference type="ARBA" id="ARBA00022723"/>
    </source>
</evidence>
<feature type="binding site" description="axial binding residue" evidence="8">
    <location>
        <position position="500"/>
    </location>
    <ligand>
        <name>heme</name>
        <dbReference type="ChEBI" id="CHEBI:30413"/>
    </ligand>
    <ligandPart>
        <name>Fe</name>
        <dbReference type="ChEBI" id="CHEBI:18248"/>
    </ligandPart>
</feature>
<keyword evidence="11" id="KW-1185">Reference proteome</keyword>
<dbReference type="AlphaFoldDB" id="A0A5C3LV69"/>
<evidence type="ECO:0000256" key="9">
    <source>
        <dbReference type="SAM" id="Phobius"/>
    </source>
</evidence>
<dbReference type="InterPro" id="IPR001128">
    <property type="entry name" value="Cyt_P450"/>
</dbReference>